<proteinExistence type="predicted"/>
<name>A0A927GNZ0_STRGL</name>
<dbReference type="AlphaFoldDB" id="A0A927GNZ0"/>
<gene>
    <name evidence="2" type="ORF">ID875_21500</name>
</gene>
<feature type="transmembrane region" description="Helical" evidence="1">
    <location>
        <begin position="37"/>
        <end position="56"/>
    </location>
</feature>
<evidence type="ECO:0000256" key="1">
    <source>
        <dbReference type="SAM" id="Phobius"/>
    </source>
</evidence>
<comment type="caution">
    <text evidence="2">The sequence shown here is derived from an EMBL/GenBank/DDBJ whole genome shotgun (WGS) entry which is preliminary data.</text>
</comment>
<keyword evidence="1" id="KW-0472">Membrane</keyword>
<accession>A0A927GNZ0</accession>
<reference evidence="2" key="1">
    <citation type="journal article" date="2020" name="PLoS ONE">
        <title>Isolation and characterization of Streptomyces bacteriophages and Streptomyces strains encoding biosynthetic arsenals: Streptomyces strains and phages for antibiotic discovery.</title>
        <authorList>
            <person name="Montano E.T."/>
            <person name="Nideffer J.F."/>
            <person name="Brumage L."/>
            <person name="Erb M."/>
            <person name="Derman A.I."/>
            <person name="Davis J.P."/>
            <person name="Estrada E."/>
            <person name="Fu S."/>
            <person name="Le D."/>
            <person name="Vuppala A."/>
            <person name="Tran C."/>
            <person name="Luterstein E."/>
            <person name="Lakkaraju S."/>
            <person name="Panchagnula S."/>
            <person name="Ren C."/>
            <person name="Doan J."/>
            <person name="Tran S."/>
            <person name="Soriano J."/>
            <person name="Fujita Y."/>
            <person name="Gutala P."/>
            <person name="Fujii Q."/>
            <person name="Lee M."/>
            <person name="Bui A."/>
            <person name="Villarreal C."/>
            <person name="Shing S.R."/>
            <person name="Kim S."/>
            <person name="Freeman D."/>
            <person name="Racha V."/>
            <person name="Ho A."/>
            <person name="Kumar P."/>
            <person name="Falah K."/>
            <person name="Dawson T."/>
            <person name="Enustun E."/>
            <person name="Prichard A."/>
            <person name="Gomez A."/>
            <person name="Khanna K."/>
            <person name="Trigg S."/>
            <person name="Fernandez L."/>
            <person name="Pogliano K."/>
            <person name="Pogliano J."/>
        </authorList>
    </citation>
    <scope>NUCLEOTIDE SEQUENCE</scope>
    <source>
        <strain evidence="2">QF2</strain>
    </source>
</reference>
<evidence type="ECO:0000313" key="2">
    <source>
        <dbReference type="EMBL" id="MBD2829940.1"/>
    </source>
</evidence>
<keyword evidence="1" id="KW-1133">Transmembrane helix</keyword>
<protein>
    <submittedName>
        <fullName evidence="2">Uncharacterized protein</fullName>
    </submittedName>
</protein>
<dbReference type="EMBL" id="JACWUS010000005">
    <property type="protein sequence ID" value="MBD2829940.1"/>
    <property type="molecule type" value="Genomic_DNA"/>
</dbReference>
<sequence length="60" mass="6175">MGLQTAHVMLALWAGSAAAEFSWRSGYTLPYDTSDTALLTSAMVFAVLTAGAVVTLPSPG</sequence>
<keyword evidence="1" id="KW-0812">Transmembrane</keyword>
<organism evidence="2">
    <name type="scientific">Streptomyces globisporus</name>
    <dbReference type="NCBI Taxonomy" id="1908"/>
    <lineage>
        <taxon>Bacteria</taxon>
        <taxon>Bacillati</taxon>
        <taxon>Actinomycetota</taxon>
        <taxon>Actinomycetes</taxon>
        <taxon>Kitasatosporales</taxon>
        <taxon>Streptomycetaceae</taxon>
        <taxon>Streptomyces</taxon>
    </lineage>
</organism>